<feature type="transmembrane region" description="Helical" evidence="1">
    <location>
        <begin position="151"/>
        <end position="174"/>
    </location>
</feature>
<feature type="transmembrane region" description="Helical" evidence="1">
    <location>
        <begin position="105"/>
        <end position="131"/>
    </location>
</feature>
<dbReference type="AlphaFoldDB" id="A0A939PQW2"/>
<feature type="transmembrane region" description="Helical" evidence="1">
    <location>
        <begin position="21"/>
        <end position="42"/>
    </location>
</feature>
<sequence>MTSLATRLHGRTAAGVPRWAVWAAYAATLTTLPSCVWRLAAVNINAPMMEHTGNGPAAFSGGWWYVIGLCVVSETLAFLAVGLVAQWGEVWPRWIPGLRGRRVPVLAAVIPAGLGSLALWIFPYALTMFAFGMKINGEPGALILHGWQVAAFWVAYLPLAAWGPLLGVLTVHYYRRRTTIPGGRESAVAGGRESAVAG</sequence>
<comment type="caution">
    <text evidence="2">The sequence shown here is derived from an EMBL/GenBank/DDBJ whole genome shotgun (WGS) entry which is preliminary data.</text>
</comment>
<name>A0A939PQW2_9ACTN</name>
<evidence type="ECO:0000313" key="3">
    <source>
        <dbReference type="Proteomes" id="UP000669179"/>
    </source>
</evidence>
<gene>
    <name evidence="2" type="ORF">J4573_46025</name>
</gene>
<keyword evidence="1" id="KW-0812">Transmembrane</keyword>
<feature type="transmembrane region" description="Helical" evidence="1">
    <location>
        <begin position="62"/>
        <end position="85"/>
    </location>
</feature>
<protein>
    <submittedName>
        <fullName evidence="2">Uncharacterized protein</fullName>
    </submittedName>
</protein>
<dbReference type="Proteomes" id="UP000669179">
    <property type="component" value="Unassembled WGS sequence"/>
</dbReference>
<keyword evidence="1" id="KW-1133">Transmembrane helix</keyword>
<evidence type="ECO:0000313" key="2">
    <source>
        <dbReference type="EMBL" id="MBO2454514.1"/>
    </source>
</evidence>
<organism evidence="2 3">
    <name type="scientific">Actinomadura barringtoniae</name>
    <dbReference type="NCBI Taxonomy" id="1427535"/>
    <lineage>
        <taxon>Bacteria</taxon>
        <taxon>Bacillati</taxon>
        <taxon>Actinomycetota</taxon>
        <taxon>Actinomycetes</taxon>
        <taxon>Streptosporangiales</taxon>
        <taxon>Thermomonosporaceae</taxon>
        <taxon>Actinomadura</taxon>
    </lineage>
</organism>
<keyword evidence="3" id="KW-1185">Reference proteome</keyword>
<dbReference type="EMBL" id="JAGEOJ010000027">
    <property type="protein sequence ID" value="MBO2454514.1"/>
    <property type="molecule type" value="Genomic_DNA"/>
</dbReference>
<reference evidence="2" key="1">
    <citation type="submission" date="2021-03" db="EMBL/GenBank/DDBJ databases">
        <authorList>
            <person name="Kanchanasin P."/>
            <person name="Saeng-In P."/>
            <person name="Phongsopitanun W."/>
            <person name="Yuki M."/>
            <person name="Kudo T."/>
            <person name="Ohkuma M."/>
            <person name="Tanasupawat S."/>
        </authorList>
    </citation>
    <scope>NUCLEOTIDE SEQUENCE</scope>
    <source>
        <strain evidence="2">GKU 128</strain>
    </source>
</reference>
<accession>A0A939PQW2</accession>
<evidence type="ECO:0000256" key="1">
    <source>
        <dbReference type="SAM" id="Phobius"/>
    </source>
</evidence>
<proteinExistence type="predicted"/>
<dbReference type="RefSeq" id="WP_208262724.1">
    <property type="nucleotide sequence ID" value="NZ_JAGEOJ010000027.1"/>
</dbReference>
<keyword evidence="1" id="KW-0472">Membrane</keyword>